<proteinExistence type="predicted"/>
<dbReference type="PROSITE" id="PS50011">
    <property type="entry name" value="PROTEIN_KINASE_DOM"/>
    <property type="match status" value="1"/>
</dbReference>
<dbReference type="InterPro" id="IPR008271">
    <property type="entry name" value="Ser/Thr_kinase_AS"/>
</dbReference>
<sequence length="583" mass="66216">MEDPRMGQALVALLCEPPSEGINTMEELLAHILKNKYYWPLIGQFVLSPEVVAMSTFPIIRVINKAKPHEQWVAKLTTEKNELEFINKIYSFEPIKYDQAQLMTDENKLELMEKNQLVKSTIYDQAMRHFVKCEEWGDVNFYQYQFKTIIMERGVEDSSKRIHFLKSKDFYRHGCLKEVIDAVQMCHELGYIHGDIKLENIVYFSDEAGYKLIDFEHTTKFGYPIRMCRTFEYCPPEMAKHILEGGEPLIATTSYVVWCTAVLVLKLFANDDGIIEFNDVDDISILNTIASPGVSFDETIDCIKTSELSNGKKELLKICLQANPYMRGTLKDLADILPPLTTVEFAKGKSYISSEKKRRYIGAKAETIHEFICANLLSVALEPSFAKMRRGDTQTNAAPALLSIDATQLPELFNRDMYFKLAASPATFTLLGDYEFVTILQEIETNSSRFELHKSDPRVVRATTLLQLSLLSMDAVSRAFDCVMISRLAINLDTVPLLQAYDFFPKLKAVQNDVSLLPDHMNDPRMGKALVALLQASIYATACRSKSYITSDNQRNGIVAKVEVIPESDEGDEHNEIPSNVNF</sequence>
<dbReference type="EMBL" id="VJMH01005690">
    <property type="protein sequence ID" value="KAF0693460.1"/>
    <property type="molecule type" value="Genomic_DNA"/>
</dbReference>
<feature type="domain" description="Protein kinase" evidence="1">
    <location>
        <begin position="57"/>
        <end position="340"/>
    </location>
</feature>
<dbReference type="GO" id="GO:0005524">
    <property type="term" value="F:ATP binding"/>
    <property type="evidence" value="ECO:0007669"/>
    <property type="project" value="InterPro"/>
</dbReference>
<evidence type="ECO:0000259" key="1">
    <source>
        <dbReference type="PROSITE" id="PS50011"/>
    </source>
</evidence>
<dbReference type="PANTHER" id="PTHR44167:SF24">
    <property type="entry name" value="SERINE_THREONINE-PROTEIN KINASE CHK2"/>
    <property type="match status" value="1"/>
</dbReference>
<dbReference type="InterPro" id="IPR000719">
    <property type="entry name" value="Prot_kinase_dom"/>
</dbReference>
<protein>
    <submittedName>
        <fullName evidence="3">Aste57867_15589 protein</fullName>
    </submittedName>
</protein>
<reference evidence="3 4" key="1">
    <citation type="submission" date="2019-03" db="EMBL/GenBank/DDBJ databases">
        <authorList>
            <person name="Gaulin E."/>
            <person name="Dumas B."/>
        </authorList>
    </citation>
    <scope>NUCLEOTIDE SEQUENCE [LARGE SCALE GENOMIC DNA]</scope>
    <source>
        <strain evidence="3">CBS 568.67</strain>
    </source>
</reference>
<dbReference type="OrthoDB" id="4062651at2759"/>
<dbReference type="GO" id="GO:0044773">
    <property type="term" value="P:mitotic DNA damage checkpoint signaling"/>
    <property type="evidence" value="ECO:0007669"/>
    <property type="project" value="TreeGrafter"/>
</dbReference>
<organism evidence="3 4">
    <name type="scientific">Aphanomyces stellatus</name>
    <dbReference type="NCBI Taxonomy" id="120398"/>
    <lineage>
        <taxon>Eukaryota</taxon>
        <taxon>Sar</taxon>
        <taxon>Stramenopiles</taxon>
        <taxon>Oomycota</taxon>
        <taxon>Saprolegniomycetes</taxon>
        <taxon>Saprolegniales</taxon>
        <taxon>Verrucalvaceae</taxon>
        <taxon>Aphanomyces</taxon>
    </lineage>
</organism>
<evidence type="ECO:0000313" key="2">
    <source>
        <dbReference type="EMBL" id="KAF0693460.1"/>
    </source>
</evidence>
<evidence type="ECO:0000313" key="4">
    <source>
        <dbReference type="Proteomes" id="UP000332933"/>
    </source>
</evidence>
<dbReference type="Proteomes" id="UP000332933">
    <property type="component" value="Unassembled WGS sequence"/>
</dbReference>
<reference evidence="2" key="2">
    <citation type="submission" date="2019-06" db="EMBL/GenBank/DDBJ databases">
        <title>Genomics analysis of Aphanomyces spp. identifies a new class of oomycete effector associated with host adaptation.</title>
        <authorList>
            <person name="Gaulin E."/>
        </authorList>
    </citation>
    <scope>NUCLEOTIDE SEQUENCE</scope>
    <source>
        <strain evidence="2">CBS 578.67</strain>
    </source>
</reference>
<dbReference type="GO" id="GO:0005737">
    <property type="term" value="C:cytoplasm"/>
    <property type="evidence" value="ECO:0007669"/>
    <property type="project" value="TreeGrafter"/>
</dbReference>
<dbReference type="PROSITE" id="PS00108">
    <property type="entry name" value="PROTEIN_KINASE_ST"/>
    <property type="match status" value="1"/>
</dbReference>
<dbReference type="Pfam" id="PF00069">
    <property type="entry name" value="Pkinase"/>
    <property type="match status" value="1"/>
</dbReference>
<name>A0A485L4F5_9STRA</name>
<dbReference type="PANTHER" id="PTHR44167">
    <property type="entry name" value="OVARIAN-SPECIFIC SERINE/THREONINE-PROTEIN KINASE LOK-RELATED"/>
    <property type="match status" value="1"/>
</dbReference>
<dbReference type="SMART" id="SM00220">
    <property type="entry name" value="S_TKc"/>
    <property type="match status" value="1"/>
</dbReference>
<dbReference type="InterPro" id="IPR011009">
    <property type="entry name" value="Kinase-like_dom_sf"/>
</dbReference>
<dbReference type="SUPFAM" id="SSF56112">
    <property type="entry name" value="Protein kinase-like (PK-like)"/>
    <property type="match status" value="1"/>
</dbReference>
<accession>A0A485L4F5</accession>
<dbReference type="AlphaFoldDB" id="A0A485L4F5"/>
<dbReference type="GO" id="GO:0005634">
    <property type="term" value="C:nucleus"/>
    <property type="evidence" value="ECO:0007669"/>
    <property type="project" value="TreeGrafter"/>
</dbReference>
<keyword evidence="4" id="KW-1185">Reference proteome</keyword>
<gene>
    <name evidence="3" type="primary">Aste57867_15589</name>
    <name evidence="2" type="ORF">As57867_015533</name>
    <name evidence="3" type="ORF">ASTE57867_15589</name>
</gene>
<dbReference type="Gene3D" id="1.10.510.10">
    <property type="entry name" value="Transferase(Phosphotransferase) domain 1"/>
    <property type="match status" value="1"/>
</dbReference>
<dbReference type="Gene3D" id="1.10.260.100">
    <property type="match status" value="2"/>
</dbReference>
<evidence type="ECO:0000313" key="3">
    <source>
        <dbReference type="EMBL" id="VFT92391.1"/>
    </source>
</evidence>
<dbReference type="GO" id="GO:0004674">
    <property type="term" value="F:protein serine/threonine kinase activity"/>
    <property type="evidence" value="ECO:0007669"/>
    <property type="project" value="TreeGrafter"/>
</dbReference>
<dbReference type="EMBL" id="CAADRA010005711">
    <property type="protein sequence ID" value="VFT92391.1"/>
    <property type="molecule type" value="Genomic_DNA"/>
</dbReference>